<proteinExistence type="predicted"/>
<keyword evidence="2" id="KW-1185">Reference proteome</keyword>
<dbReference type="InterPro" id="IPR016024">
    <property type="entry name" value="ARM-type_fold"/>
</dbReference>
<dbReference type="Gene3D" id="1.25.40.290">
    <property type="entry name" value="ARM repeat domains"/>
    <property type="match status" value="1"/>
</dbReference>
<name>A0AAE9Z1F5_9GAMM</name>
<dbReference type="AlphaFoldDB" id="A0AAE9Z1F5"/>
<dbReference type="InterPro" id="IPR021133">
    <property type="entry name" value="HEAT_type_2"/>
</dbReference>
<sequence>MAELLKNVYTREFITALAQQLTAIFPAFDKDKFQHLIFDDTWQQKELKARMNHIAQCLHQVLPGPYHHNLELLKQIKVEQAGFEYMFLPAYVELYGLEDYVASIPALAHFTEFASSEFAVRPFIIKYPKQMMAQMALWARMDNKHLRRLASEGCRPRLPWAMALPAFKQDPAQVLPILEVLKDDPSEYVRRSVANNLNDIAKDNPKQVIAIAKRWFGQTENTDRLIKHACRTLLKKADPEILTLFGFAPPKAIEVTALKVQKQVTMGDKLSFSFTLATKAQALGKLRIEYAIDYMKSNGKQARKIFKIAEADYNDRQKAITREQSFKAISTRKHYPGAHAVAVIINGEELAADKFILTAA</sequence>
<protein>
    <submittedName>
        <fullName evidence="1">DNA alkylation repair protein</fullName>
    </submittedName>
</protein>
<dbReference type="RefSeq" id="WP_044836964.1">
    <property type="nucleotide sequence ID" value="NZ_CP059733.1"/>
</dbReference>
<dbReference type="KEGG" id="tvd:SG34_023440"/>
<organism evidence="1 2">
    <name type="scientific">Thalassomonas viridans</name>
    <dbReference type="NCBI Taxonomy" id="137584"/>
    <lineage>
        <taxon>Bacteria</taxon>
        <taxon>Pseudomonadati</taxon>
        <taxon>Pseudomonadota</taxon>
        <taxon>Gammaproteobacteria</taxon>
        <taxon>Alteromonadales</taxon>
        <taxon>Colwelliaceae</taxon>
        <taxon>Thalassomonas</taxon>
    </lineage>
</organism>
<dbReference type="SUPFAM" id="SSF48371">
    <property type="entry name" value="ARM repeat"/>
    <property type="match status" value="1"/>
</dbReference>
<evidence type="ECO:0000313" key="2">
    <source>
        <dbReference type="Proteomes" id="UP000032352"/>
    </source>
</evidence>
<dbReference type="Proteomes" id="UP000032352">
    <property type="component" value="Chromosome"/>
</dbReference>
<evidence type="ECO:0000313" key="1">
    <source>
        <dbReference type="EMBL" id="WDE04265.1"/>
    </source>
</evidence>
<gene>
    <name evidence="1" type="ORF">SG34_023440</name>
</gene>
<reference evidence="1 2" key="2">
    <citation type="journal article" date="2022" name="Mar. Drugs">
        <title>Bioassay-Guided Fractionation Leads to the Detection of Cholic Acid Generated by the Rare Thalassomonas sp.</title>
        <authorList>
            <person name="Pheiffer F."/>
            <person name="Schneider Y.K."/>
            <person name="Hansen E.H."/>
            <person name="Andersen J.H."/>
            <person name="Isaksson J."/>
            <person name="Busche T."/>
            <person name="R C."/>
            <person name="Kalinowski J."/>
            <person name="Zyl L.V."/>
            <person name="Trindade M."/>
        </authorList>
    </citation>
    <scope>NUCLEOTIDE SEQUENCE [LARGE SCALE GENOMIC DNA]</scope>
    <source>
        <strain evidence="1 2">XOM25</strain>
    </source>
</reference>
<reference evidence="1 2" key="1">
    <citation type="journal article" date="2015" name="Genome Announc.">
        <title>Draft Genome Sequences of Marine Isolates of Thalassomonas viridans and Thalassomonas actiniarum.</title>
        <authorList>
            <person name="Olonade I."/>
            <person name="van Zyl L.J."/>
            <person name="Trindade M."/>
        </authorList>
    </citation>
    <scope>NUCLEOTIDE SEQUENCE [LARGE SCALE GENOMIC DNA]</scope>
    <source>
        <strain evidence="1 2">XOM25</strain>
    </source>
</reference>
<dbReference type="EMBL" id="CP059733">
    <property type="protein sequence ID" value="WDE04265.1"/>
    <property type="molecule type" value="Genomic_DNA"/>
</dbReference>
<dbReference type="PROSITE" id="PS50077">
    <property type="entry name" value="HEAT_REPEAT"/>
    <property type="match status" value="1"/>
</dbReference>
<accession>A0AAE9Z1F5</accession>